<sequence length="397" mass="45710">MVPAIRKAFNNAFTVEKYEAFLKDLHSLHPGDIEFRVSETPVFVDKTFAQKMIDACERIVDVICEPSFLSLTERSIPAGEKVPNESKHSHMIAFDFGVCQNEAGELEPQLIEMQGFPTLFGFQVYYPEVVQRHFDIPSNYSQFLNGYTKETYIELLRKLIIGSHATENVILLEIKPEEQKTRIDFSCTKDYIGIEAVCLTKLIQEGRKLYYMKDGVKTEVKRIYNRIIFDDLKANKEKLGDVVDITQDLDVEWLPHPNWFYRISKFTLPFIDHPYVPETFFLNEIKQLPDDLSKYVLKPLFSFAGQGVIIDVTQEDIDAIADPENFILQRKVQYADVVETPDGPAKVEIRIMYVWPDGDERPHAAINLARMSKGKMIGVRYNKDKTWVGGSVAFVEK</sequence>
<gene>
    <name evidence="1" type="ORF">IQ13_0876</name>
</gene>
<organism evidence="1 2">
    <name type="scientific">Lacibacter cauensis</name>
    <dbReference type="NCBI Taxonomy" id="510947"/>
    <lineage>
        <taxon>Bacteria</taxon>
        <taxon>Pseudomonadati</taxon>
        <taxon>Bacteroidota</taxon>
        <taxon>Chitinophagia</taxon>
        <taxon>Chitinophagales</taxon>
        <taxon>Chitinophagaceae</taxon>
        <taxon>Lacibacter</taxon>
    </lineage>
</organism>
<dbReference type="EMBL" id="VLLE01000002">
    <property type="protein sequence ID" value="TWI85712.1"/>
    <property type="molecule type" value="Genomic_DNA"/>
</dbReference>
<dbReference type="OrthoDB" id="108192at2"/>
<proteinExistence type="predicted"/>
<accession>A0A562SWU1</accession>
<protein>
    <recommendedName>
        <fullName evidence="3">Circularly permuted ATP-grasp superfamily protein</fullName>
    </recommendedName>
</protein>
<evidence type="ECO:0008006" key="3">
    <source>
        <dbReference type="Google" id="ProtNLM"/>
    </source>
</evidence>
<evidence type="ECO:0000313" key="1">
    <source>
        <dbReference type="EMBL" id="TWI85712.1"/>
    </source>
</evidence>
<reference evidence="1 2" key="1">
    <citation type="journal article" date="2015" name="Stand. Genomic Sci.">
        <title>Genomic Encyclopedia of Bacterial and Archaeal Type Strains, Phase III: the genomes of soil and plant-associated and newly described type strains.</title>
        <authorList>
            <person name="Whitman W.B."/>
            <person name="Woyke T."/>
            <person name="Klenk H.P."/>
            <person name="Zhou Y."/>
            <person name="Lilburn T.G."/>
            <person name="Beck B.J."/>
            <person name="De Vos P."/>
            <person name="Vandamme P."/>
            <person name="Eisen J.A."/>
            <person name="Garrity G."/>
            <person name="Hugenholtz P."/>
            <person name="Kyrpides N.C."/>
        </authorList>
    </citation>
    <scope>NUCLEOTIDE SEQUENCE [LARGE SCALE GENOMIC DNA]</scope>
    <source>
        <strain evidence="1 2">CGMCC 1.7271</strain>
    </source>
</reference>
<dbReference type="SUPFAM" id="SSF56059">
    <property type="entry name" value="Glutathione synthetase ATP-binding domain-like"/>
    <property type="match status" value="1"/>
</dbReference>
<keyword evidence="2" id="KW-1185">Reference proteome</keyword>
<dbReference type="Proteomes" id="UP000316167">
    <property type="component" value="Unassembled WGS sequence"/>
</dbReference>
<comment type="caution">
    <text evidence="1">The sequence shown here is derived from an EMBL/GenBank/DDBJ whole genome shotgun (WGS) entry which is preliminary data.</text>
</comment>
<dbReference type="RefSeq" id="WP_144884812.1">
    <property type="nucleotide sequence ID" value="NZ_VLLE01000002.1"/>
</dbReference>
<dbReference type="AlphaFoldDB" id="A0A562SWU1"/>
<name>A0A562SWU1_9BACT</name>
<evidence type="ECO:0000313" key="2">
    <source>
        <dbReference type="Proteomes" id="UP000316167"/>
    </source>
</evidence>